<organism evidence="2 3">
    <name type="scientific">Candidatus Methylocalor cossyra</name>
    <dbReference type="NCBI Taxonomy" id="3108543"/>
    <lineage>
        <taxon>Bacteria</taxon>
        <taxon>Pseudomonadati</taxon>
        <taxon>Pseudomonadota</taxon>
        <taxon>Gammaproteobacteria</taxon>
        <taxon>Methylococcales</taxon>
        <taxon>Methylococcaceae</taxon>
        <taxon>Candidatus Methylocalor</taxon>
    </lineage>
</organism>
<keyword evidence="1" id="KW-1133">Transmembrane helix</keyword>
<name>A0ABP1C4H1_9GAMM</name>
<evidence type="ECO:0000256" key="1">
    <source>
        <dbReference type="SAM" id="Phobius"/>
    </source>
</evidence>
<evidence type="ECO:0000313" key="3">
    <source>
        <dbReference type="Proteomes" id="UP001497493"/>
    </source>
</evidence>
<feature type="transmembrane region" description="Helical" evidence="1">
    <location>
        <begin position="30"/>
        <end position="59"/>
    </location>
</feature>
<dbReference type="Proteomes" id="UP001497493">
    <property type="component" value="Chromosome"/>
</dbReference>
<evidence type="ECO:0000313" key="2">
    <source>
        <dbReference type="EMBL" id="CAL1238825.1"/>
    </source>
</evidence>
<keyword evidence="1" id="KW-0472">Membrane</keyword>
<dbReference type="EMBL" id="OZ026884">
    <property type="protein sequence ID" value="CAL1238825.1"/>
    <property type="molecule type" value="Genomic_DNA"/>
</dbReference>
<protein>
    <submittedName>
        <fullName evidence="2">Uncharacterized protein</fullName>
    </submittedName>
</protein>
<accession>A0ABP1C4H1</accession>
<sequence>MPESTVISALNGAIDWLQERLKERTSWDGLTLIVLSILVLVASPLIKYLAWAGLGYGVWTLWKKERKPPPPPRG</sequence>
<reference evidence="2 3" key="1">
    <citation type="submission" date="2024-04" db="EMBL/GenBank/DDBJ databases">
        <authorList>
            <person name="Cremers G."/>
        </authorList>
    </citation>
    <scope>NUCLEOTIDE SEQUENCE [LARGE SCALE GENOMIC DNA]</scope>
    <source>
        <strain evidence="2">MeCH1-AG</strain>
    </source>
</reference>
<keyword evidence="3" id="KW-1185">Reference proteome</keyword>
<proteinExistence type="predicted"/>
<dbReference type="RefSeq" id="WP_348758437.1">
    <property type="nucleotide sequence ID" value="NZ_OZ026884.1"/>
</dbReference>
<keyword evidence="1" id="KW-0812">Transmembrane</keyword>
<gene>
    <name evidence="2" type="ORF">MECH1_V1_0037</name>
</gene>